<dbReference type="Gene3D" id="3.90.190.10">
    <property type="entry name" value="Protein tyrosine phosphatase superfamily"/>
    <property type="match status" value="1"/>
</dbReference>
<evidence type="ECO:0000256" key="2">
    <source>
        <dbReference type="ARBA" id="ARBA00022912"/>
    </source>
</evidence>
<keyword evidence="2" id="KW-0904">Protein phosphatase</keyword>
<dbReference type="InterPro" id="IPR029021">
    <property type="entry name" value="Prot-tyrosine_phosphatase-like"/>
</dbReference>
<dbReference type="PANTHER" id="PTHR46377">
    <property type="entry name" value="DUAL SPECIFICITY PROTEIN PHOSPHATASE 19"/>
    <property type="match status" value="1"/>
</dbReference>
<evidence type="ECO:0000313" key="6">
    <source>
        <dbReference type="Proteomes" id="UP001162131"/>
    </source>
</evidence>
<comment type="caution">
    <text evidence="5">The sequence shown here is derived from an EMBL/GenBank/DDBJ whole genome shotgun (WGS) entry which is preliminary data.</text>
</comment>
<dbReference type="InterPro" id="IPR000387">
    <property type="entry name" value="Tyr_Pase_dom"/>
</dbReference>
<sequence length="158" mass="18103">MDQYQIGRAFNTPIHQISEFLYIGSRAGAEDRRYLFQLNIKHILVILPYYSKPPFPNDFNYLFIQLTDDPEEDLLSILPEALRFIHSAIVNHENVLVHCNAGVSRSGATVIAYLMASRHIHFEKALSIVQSIRPCVLPNEGFQMQLKSQSPFMLSQLI</sequence>
<keyword evidence="6" id="KW-1185">Reference proteome</keyword>
<name>A0AAU9JLU6_9CILI</name>
<evidence type="ECO:0000313" key="5">
    <source>
        <dbReference type="EMBL" id="CAG9326585.1"/>
    </source>
</evidence>
<evidence type="ECO:0000256" key="1">
    <source>
        <dbReference type="ARBA" id="ARBA00022801"/>
    </source>
</evidence>
<feature type="domain" description="Tyrosine-protein phosphatase" evidence="3">
    <location>
        <begin position="12"/>
        <end position="155"/>
    </location>
</feature>
<dbReference type="PROSITE" id="PS50054">
    <property type="entry name" value="TYR_PHOSPHATASE_DUAL"/>
    <property type="match status" value="1"/>
</dbReference>
<evidence type="ECO:0000259" key="3">
    <source>
        <dbReference type="PROSITE" id="PS50054"/>
    </source>
</evidence>
<reference evidence="5" key="1">
    <citation type="submission" date="2021-09" db="EMBL/GenBank/DDBJ databases">
        <authorList>
            <consortium name="AG Swart"/>
            <person name="Singh M."/>
            <person name="Singh A."/>
            <person name="Seah K."/>
            <person name="Emmerich C."/>
        </authorList>
    </citation>
    <scope>NUCLEOTIDE SEQUENCE</scope>
    <source>
        <strain evidence="5">ATCC30299</strain>
    </source>
</reference>
<dbReference type="GO" id="GO:0008579">
    <property type="term" value="F:JUN kinase phosphatase activity"/>
    <property type="evidence" value="ECO:0007669"/>
    <property type="project" value="TreeGrafter"/>
</dbReference>
<evidence type="ECO:0000259" key="4">
    <source>
        <dbReference type="PROSITE" id="PS50056"/>
    </source>
</evidence>
<dbReference type="PROSITE" id="PS00383">
    <property type="entry name" value="TYR_PHOSPHATASE_1"/>
    <property type="match status" value="1"/>
</dbReference>
<dbReference type="InterPro" id="IPR016130">
    <property type="entry name" value="Tyr_Pase_AS"/>
</dbReference>
<evidence type="ECO:0008006" key="7">
    <source>
        <dbReference type="Google" id="ProtNLM"/>
    </source>
</evidence>
<dbReference type="CDD" id="cd14498">
    <property type="entry name" value="DSP"/>
    <property type="match status" value="1"/>
</dbReference>
<dbReference type="AlphaFoldDB" id="A0AAU9JLU6"/>
<keyword evidence="1" id="KW-0378">Hydrolase</keyword>
<dbReference type="GO" id="GO:0005737">
    <property type="term" value="C:cytoplasm"/>
    <property type="evidence" value="ECO:0007669"/>
    <property type="project" value="TreeGrafter"/>
</dbReference>
<dbReference type="Proteomes" id="UP001162131">
    <property type="component" value="Unassembled WGS sequence"/>
</dbReference>
<dbReference type="EMBL" id="CAJZBQ010000041">
    <property type="protein sequence ID" value="CAG9326585.1"/>
    <property type="molecule type" value="Genomic_DNA"/>
</dbReference>
<dbReference type="InterPro" id="IPR020422">
    <property type="entry name" value="TYR_PHOSPHATASE_DUAL_dom"/>
</dbReference>
<protein>
    <recommendedName>
        <fullName evidence="7">Dual specificity protein phosphatase</fullName>
    </recommendedName>
</protein>
<organism evidence="5 6">
    <name type="scientific">Blepharisma stoltei</name>
    <dbReference type="NCBI Taxonomy" id="1481888"/>
    <lineage>
        <taxon>Eukaryota</taxon>
        <taxon>Sar</taxon>
        <taxon>Alveolata</taxon>
        <taxon>Ciliophora</taxon>
        <taxon>Postciliodesmatophora</taxon>
        <taxon>Heterotrichea</taxon>
        <taxon>Heterotrichida</taxon>
        <taxon>Blepharismidae</taxon>
        <taxon>Blepharisma</taxon>
    </lineage>
</organism>
<dbReference type="InterPro" id="IPR000340">
    <property type="entry name" value="Dual-sp_phosphatase_cat-dom"/>
</dbReference>
<dbReference type="SUPFAM" id="SSF52799">
    <property type="entry name" value="(Phosphotyrosine protein) phosphatases II"/>
    <property type="match status" value="1"/>
</dbReference>
<gene>
    <name evidence="5" type="ORF">BSTOLATCC_MIC41859</name>
</gene>
<dbReference type="PANTHER" id="PTHR46377:SF1">
    <property type="entry name" value="DUAL SPECIFICITY PROTEIN PHOSPHATASE 19"/>
    <property type="match status" value="1"/>
</dbReference>
<dbReference type="Pfam" id="PF00782">
    <property type="entry name" value="DSPc"/>
    <property type="match status" value="1"/>
</dbReference>
<proteinExistence type="predicted"/>
<feature type="domain" description="Tyrosine specific protein phosphatases" evidence="4">
    <location>
        <begin position="72"/>
        <end position="134"/>
    </location>
</feature>
<accession>A0AAU9JLU6</accession>
<dbReference type="SMART" id="SM00195">
    <property type="entry name" value="DSPc"/>
    <property type="match status" value="1"/>
</dbReference>
<dbReference type="PROSITE" id="PS50056">
    <property type="entry name" value="TYR_PHOSPHATASE_2"/>
    <property type="match status" value="1"/>
</dbReference>